<name>A0A9N8V844_FUNMO</name>
<protein>
    <submittedName>
        <fullName evidence="1">13670_t:CDS:1</fullName>
    </submittedName>
</protein>
<sequence>MKANKELRFNSNPINQEGQFVYQIEDFSEHLPNRHQPKIISNHLRRKQKPGLCKEKFWQEEKQFIMEMVPFHQTFELSRNRHVIHWKVVVENLKFAYGRLHSYDRVKNYYYSKRRSWSPKVSEKLQIRYLLNPSDS</sequence>
<dbReference type="Proteomes" id="UP000789375">
    <property type="component" value="Unassembled WGS sequence"/>
</dbReference>
<organism evidence="1 2">
    <name type="scientific">Funneliformis mosseae</name>
    <name type="common">Endomycorrhizal fungus</name>
    <name type="synonym">Glomus mosseae</name>
    <dbReference type="NCBI Taxonomy" id="27381"/>
    <lineage>
        <taxon>Eukaryota</taxon>
        <taxon>Fungi</taxon>
        <taxon>Fungi incertae sedis</taxon>
        <taxon>Mucoromycota</taxon>
        <taxon>Glomeromycotina</taxon>
        <taxon>Glomeromycetes</taxon>
        <taxon>Glomerales</taxon>
        <taxon>Glomeraceae</taxon>
        <taxon>Funneliformis</taxon>
    </lineage>
</organism>
<comment type="caution">
    <text evidence="1">The sequence shown here is derived from an EMBL/GenBank/DDBJ whole genome shotgun (WGS) entry which is preliminary data.</text>
</comment>
<dbReference type="AlphaFoldDB" id="A0A9N8V844"/>
<evidence type="ECO:0000313" key="1">
    <source>
        <dbReference type="EMBL" id="CAG8441661.1"/>
    </source>
</evidence>
<keyword evidence="2" id="KW-1185">Reference proteome</keyword>
<evidence type="ECO:0000313" key="2">
    <source>
        <dbReference type="Proteomes" id="UP000789375"/>
    </source>
</evidence>
<gene>
    <name evidence="1" type="ORF">FMOSSE_LOCUS861</name>
</gene>
<reference evidence="1" key="1">
    <citation type="submission" date="2021-06" db="EMBL/GenBank/DDBJ databases">
        <authorList>
            <person name="Kallberg Y."/>
            <person name="Tangrot J."/>
            <person name="Rosling A."/>
        </authorList>
    </citation>
    <scope>NUCLEOTIDE SEQUENCE</scope>
    <source>
        <strain evidence="1">87-6 pot B 2015</strain>
    </source>
</reference>
<accession>A0A9N8V844</accession>
<proteinExistence type="predicted"/>
<dbReference type="EMBL" id="CAJVPP010000090">
    <property type="protein sequence ID" value="CAG8441661.1"/>
    <property type="molecule type" value="Genomic_DNA"/>
</dbReference>